<dbReference type="InParanoid" id="V5HSI8"/>
<dbReference type="eggNOG" id="ENOG502QVRG">
    <property type="taxonomic scope" value="Eukaryota"/>
</dbReference>
<evidence type="ECO:0000313" key="2">
    <source>
        <dbReference type="Proteomes" id="UP000018001"/>
    </source>
</evidence>
<gene>
    <name evidence="1" type="ORF">PVAR5_0976</name>
</gene>
<dbReference type="InterPro" id="IPR027417">
    <property type="entry name" value="P-loop_NTPase"/>
</dbReference>
<reference evidence="2" key="1">
    <citation type="journal article" date="2014" name="Genome Announc.">
        <title>Draft genome sequence of the formaldehyde-resistant fungus Byssochlamys spectabilis No. 5 (anamorph Paecilomyces variotii No. 5) (NBRC109023).</title>
        <authorList>
            <person name="Oka T."/>
            <person name="Ekino K."/>
            <person name="Fukuda K."/>
            <person name="Nomura Y."/>
        </authorList>
    </citation>
    <scope>NUCLEOTIDE SEQUENCE [LARGE SCALE GENOMIC DNA]</scope>
    <source>
        <strain evidence="2">No. 5 / NBRC 109023</strain>
    </source>
</reference>
<dbReference type="HOGENOM" id="CLU_015256_5_1_1"/>
<comment type="caution">
    <text evidence="1">The sequence shown here is derived from an EMBL/GenBank/DDBJ whole genome shotgun (WGS) entry which is preliminary data.</text>
</comment>
<dbReference type="EMBL" id="BAUL01000023">
    <property type="protein sequence ID" value="GAD92385.1"/>
    <property type="molecule type" value="Genomic_DNA"/>
</dbReference>
<dbReference type="OrthoDB" id="2316594at2759"/>
<dbReference type="Proteomes" id="UP000018001">
    <property type="component" value="Unassembled WGS sequence"/>
</dbReference>
<dbReference type="AlphaFoldDB" id="V5HSI8"/>
<dbReference type="Gene3D" id="3.40.50.300">
    <property type="entry name" value="P-loop containing nucleotide triphosphate hydrolases"/>
    <property type="match status" value="1"/>
</dbReference>
<organism evidence="1 2">
    <name type="scientific">Byssochlamys spectabilis (strain No. 5 / NBRC 109023)</name>
    <name type="common">Paecilomyces variotii</name>
    <dbReference type="NCBI Taxonomy" id="1356009"/>
    <lineage>
        <taxon>Eukaryota</taxon>
        <taxon>Fungi</taxon>
        <taxon>Dikarya</taxon>
        <taxon>Ascomycota</taxon>
        <taxon>Pezizomycotina</taxon>
        <taxon>Eurotiomycetes</taxon>
        <taxon>Eurotiomycetidae</taxon>
        <taxon>Eurotiales</taxon>
        <taxon>Thermoascaceae</taxon>
        <taxon>Paecilomyces</taxon>
    </lineage>
</organism>
<evidence type="ECO:0000313" key="1">
    <source>
        <dbReference type="EMBL" id="GAD92385.1"/>
    </source>
</evidence>
<sequence>MAAENAKPNQFGFNVPSNSIFTGGASATSFGNPWKPSTFTWSFTGSRLTMSTDHSSESTFKTFEDAEFEKHLRLCDSGDRNREANSGADSDVKESLLEEIKTTPLFSAEVKKYVSQGNPTMFPSREEASSFPQHGLLGLKLETSGSTDEPGTKPDHKVGIEDLMYANITAPWSAFICGSQGSGKSHTLSCMLENTLLTPSRTGTLHRPLAGIIFHYDKFTNFSTTQLCEAAYLCSAGVPVRVLVSPSNFKTMERLYRNLPDLPVHAQKPKVVPMYFREEHLNITMMKTLMAIGGEGNTPLYIEVLSQVLREMAMQSQGSRGLDYKLFKKRLETEKFTKDQLAPLRLRLQLLESFLDTSPKKSSKTADIWEFEKGTLTIVDLSCPFVDENDACALFNICLSLFLENRSTSGRLVALDEAHKFLSTKSNEALEFTDTLLSVIRQQRHLGTRVVIATQEPTLSPLLLDLCNVTIVHRFSSPAWYKMLEGHLAAALIGKQRQQKSGFNSGDLFEQIVRLKTGKALLFCPTAAVGVNVDDTGAVNGHTYVSEVDMTGCILPSIEKQSCSPAPHERGKKVKELGSRYIRLKIRNRITADGGRSILAD</sequence>
<proteinExistence type="predicted"/>
<name>V5HSI8_BYSSN</name>
<dbReference type="SUPFAM" id="SSF52540">
    <property type="entry name" value="P-loop containing nucleoside triphosphate hydrolases"/>
    <property type="match status" value="1"/>
</dbReference>
<keyword evidence="2" id="KW-1185">Reference proteome</keyword>
<evidence type="ECO:0008006" key="3">
    <source>
        <dbReference type="Google" id="ProtNLM"/>
    </source>
</evidence>
<accession>V5HSI8</accession>
<protein>
    <recommendedName>
        <fullName evidence="3">AAA+ ATPase domain-containing protein</fullName>
    </recommendedName>
</protein>